<dbReference type="InterPro" id="IPR043128">
    <property type="entry name" value="Rev_trsase/Diguanyl_cyclase"/>
</dbReference>
<dbReference type="OrthoDB" id="5153223at2759"/>
<dbReference type="InterPro" id="IPR000477">
    <property type="entry name" value="RT_dom"/>
</dbReference>
<dbReference type="InterPro" id="IPR043502">
    <property type="entry name" value="DNA/RNA_pol_sf"/>
</dbReference>
<feature type="region of interest" description="Disordered" evidence="1">
    <location>
        <begin position="1"/>
        <end position="30"/>
    </location>
</feature>
<dbReference type="InterPro" id="IPR041577">
    <property type="entry name" value="RT_RNaseH_2"/>
</dbReference>
<evidence type="ECO:0000313" key="5">
    <source>
        <dbReference type="Proteomes" id="UP000237438"/>
    </source>
</evidence>
<accession>A0A2S4PMJ3</accession>
<proteinExistence type="predicted"/>
<dbReference type="Pfam" id="PF17919">
    <property type="entry name" value="RT_RNaseH_2"/>
    <property type="match status" value="1"/>
</dbReference>
<dbReference type="PANTHER" id="PTHR33064">
    <property type="entry name" value="POL PROTEIN"/>
    <property type="match status" value="1"/>
</dbReference>
<evidence type="ECO:0000259" key="3">
    <source>
        <dbReference type="Pfam" id="PF17919"/>
    </source>
</evidence>
<dbReference type="EMBL" id="PEDP01001757">
    <property type="protein sequence ID" value="POS83256.1"/>
    <property type="molecule type" value="Genomic_DNA"/>
</dbReference>
<comment type="caution">
    <text evidence="4">The sequence shown here is derived from an EMBL/GenBank/DDBJ whole genome shotgun (WGS) entry which is preliminary data.</text>
</comment>
<organism evidence="4 5">
    <name type="scientific">Erysiphe pulchra</name>
    <dbReference type="NCBI Taxonomy" id="225359"/>
    <lineage>
        <taxon>Eukaryota</taxon>
        <taxon>Fungi</taxon>
        <taxon>Dikarya</taxon>
        <taxon>Ascomycota</taxon>
        <taxon>Pezizomycotina</taxon>
        <taxon>Leotiomycetes</taxon>
        <taxon>Erysiphales</taxon>
        <taxon>Erysiphaceae</taxon>
        <taxon>Erysiphe</taxon>
    </lineage>
</organism>
<evidence type="ECO:0000256" key="1">
    <source>
        <dbReference type="SAM" id="MobiDB-lite"/>
    </source>
</evidence>
<protein>
    <submittedName>
        <fullName evidence="4">Uncharacterized protein</fullName>
    </submittedName>
</protein>
<dbReference type="PANTHER" id="PTHR33064:SF37">
    <property type="entry name" value="RIBONUCLEASE H"/>
    <property type="match status" value="1"/>
</dbReference>
<dbReference type="SUPFAM" id="SSF56672">
    <property type="entry name" value="DNA/RNA polymerases"/>
    <property type="match status" value="1"/>
</dbReference>
<dbReference type="Gene3D" id="3.30.70.270">
    <property type="match status" value="2"/>
</dbReference>
<dbReference type="Pfam" id="PF00078">
    <property type="entry name" value="RVT_1"/>
    <property type="match status" value="1"/>
</dbReference>
<evidence type="ECO:0000313" key="4">
    <source>
        <dbReference type="EMBL" id="POS83256.1"/>
    </source>
</evidence>
<dbReference type="InterPro" id="IPR051320">
    <property type="entry name" value="Viral_Replic_Matur_Polypro"/>
</dbReference>
<evidence type="ECO:0000259" key="2">
    <source>
        <dbReference type="Pfam" id="PF00078"/>
    </source>
</evidence>
<feature type="domain" description="Reverse transcriptase/retrotransposon-derived protein RNase H-like" evidence="3">
    <location>
        <begin position="422"/>
        <end position="517"/>
    </location>
</feature>
<feature type="domain" description="Reverse transcriptase" evidence="2">
    <location>
        <begin position="193"/>
        <end position="358"/>
    </location>
</feature>
<dbReference type="STRING" id="225359.A0A2S4PMJ3"/>
<dbReference type="Proteomes" id="UP000237438">
    <property type="component" value="Unassembled WGS sequence"/>
</dbReference>
<dbReference type="Gene3D" id="3.10.10.10">
    <property type="entry name" value="HIV Type 1 Reverse Transcriptase, subunit A, domain 1"/>
    <property type="match status" value="1"/>
</dbReference>
<name>A0A2S4PMJ3_9PEZI</name>
<sequence length="546" mass="62769">MGLEHNQETHPSILDSSTEPLENMEKFPTNRRPLVRQMEEVDVRTVENWVLSTGATLGPGIPDITRRERVLRLLYTYRDLNATELEHIEPTDLYEHKVRLKEGVEPWRRSHQRRWPVGQQHWLQKTIREGLKYGMYERTVLANGELSSWNAQPVLVPKDKTDPDPWAEMRVTFNYRNIEENLPGCFLELMSKTHDYLSQPQHNIFCVFDVKNGYWCIPIFKPHCHYFAFSISGIGQCQPTRMPQGTRSAGFSFTEMMYIAFGAIPPLETKSIKNENMHSSLSKSKTGSEPSLISAEAPGTLPKMTFYIDDIFSGATNFEEMFHFLENHLFPRLACAKLKLSFKKMKLFVHDVLALGIIHKAGGILQIKEDRARLIRAWPIPMSSSDVAAFLGAIGITRRWVKNFAEISRPLTCLTGKVDWKWESAKQVSFEILREKCSTTVEIFGYEFDQPVNLYSDASKFAGGCCITQMRGSSSIEVATLYDSFIFSPTQINYGTYKRELCAIVEFCRKFEYMLRSLSSTSIIWTGHQPIVRFLDSLHHEGIYAR</sequence>
<keyword evidence="5" id="KW-1185">Reference proteome</keyword>
<dbReference type="AlphaFoldDB" id="A0A2S4PMJ3"/>
<gene>
    <name evidence="4" type="ORF">EPUL_005456</name>
</gene>
<reference evidence="4 5" key="1">
    <citation type="submission" date="2017-10" db="EMBL/GenBank/DDBJ databases">
        <title>Development of genomic resources for the powdery mildew, Erysiphe pulchra.</title>
        <authorList>
            <person name="Wadl P.A."/>
            <person name="Mack B.M."/>
            <person name="Moore G."/>
            <person name="Beltz S.B."/>
        </authorList>
    </citation>
    <scope>NUCLEOTIDE SEQUENCE [LARGE SCALE GENOMIC DNA]</scope>
    <source>
        <strain evidence="4">Cflorida</strain>
    </source>
</reference>